<reference evidence="2" key="2">
    <citation type="journal article" date="2023" name="BMC Genomics">
        <title>Pest status, molecular evolution, and epigenetic factors derived from the genome assembly of Frankliniella fusca, a thysanopteran phytovirus vector.</title>
        <authorList>
            <person name="Catto M.A."/>
            <person name="Labadie P.E."/>
            <person name="Jacobson A.L."/>
            <person name="Kennedy G.G."/>
            <person name="Srinivasan R."/>
            <person name="Hunt B.G."/>
        </authorList>
    </citation>
    <scope>NUCLEOTIDE SEQUENCE</scope>
    <source>
        <strain evidence="2">PL_HMW_Pooled</strain>
    </source>
</reference>
<feature type="compositionally biased region" description="Polar residues" evidence="1">
    <location>
        <begin position="720"/>
        <end position="731"/>
    </location>
</feature>
<dbReference type="EMBL" id="JAHWGI010000071">
    <property type="protein sequence ID" value="KAK3908778.1"/>
    <property type="molecule type" value="Genomic_DNA"/>
</dbReference>
<feature type="region of interest" description="Disordered" evidence="1">
    <location>
        <begin position="670"/>
        <end position="760"/>
    </location>
</feature>
<feature type="compositionally biased region" description="Basic and acidic residues" evidence="1">
    <location>
        <begin position="78"/>
        <end position="87"/>
    </location>
</feature>
<keyword evidence="3" id="KW-1185">Reference proteome</keyword>
<accession>A0AAE1L6Z3</accession>
<comment type="caution">
    <text evidence="2">The sequence shown here is derived from an EMBL/GenBank/DDBJ whole genome shotgun (WGS) entry which is preliminary data.</text>
</comment>
<sequence length="760" mass="85272">MAVRNIPAAYIRRRAYLLAREEARGVGAAIQPPVEQVVHAPVLEGDPVLDPGNETADNNSGSDSNLDSGNDSADNDDGDFHGNRDSENDNANNDNEEGGFRQDDNDDSDNSGGSSDMEYEAHEGHESGDSDDAYEDVNVENDPFTTRLAKWSCFYGITLEATTALLDILREDHPQLPKTAEALRHTPKRKVTVKDLNNGQYVHFGFGNLFRSIDAARLDSIEVEIGCDGFPIFGSTGTECWPLLAKCAKAEIKTPDVIGIFYGTGKPEPLRDFLDDFMNDVRDYIRNGVVIRNRRLPFSIKYFVCDAAARAYLRCVYGSTSHNGCDKCEQEGYTVDHVCVFSTVAGRLRTDQSFRDQRDMQHHNGISPLLDIPIEMVSKFPIEPMHLIDLGVMRRFMEFTMGRGNLEARMGPAQKALLNDLLLLVHNFIPSDFGRKLRSLKLFWRWKADECRQFLLYVGPVLLGRVLSENVFGETFVSYNVHSLLHIVSEARLHGTLSSFSAYPFENELRHLKNLVKAPPRPLQQICKRIQERKRLNCLRRTKPSRHFIMTHDNGPLGDVRGAVRQFKKYEDGNYCLSIAQPDNCVTFANGQIGLIYNFVESDEGVHDNKLAPAVVPESWLTENGSKCFWPPVFKESLYKKGPGPNFVAENIVLRGTYNTYAKARSLLSKAEETSNIESDEGQDLPAVRKRNPGKPARYQTTDSDEEIHQTKKSKLEGVSATQERSQSVKVNVQRRVRTPIPPAPSVSNPQLSNEALPEK</sequence>
<evidence type="ECO:0000313" key="3">
    <source>
        <dbReference type="Proteomes" id="UP001219518"/>
    </source>
</evidence>
<dbReference type="AlphaFoldDB" id="A0AAE1L6Z3"/>
<dbReference type="Proteomes" id="UP001219518">
    <property type="component" value="Unassembled WGS sequence"/>
</dbReference>
<dbReference type="PANTHER" id="PTHR33053:SF9">
    <property type="entry name" value="AGAP000105-PA"/>
    <property type="match status" value="1"/>
</dbReference>
<evidence type="ECO:0000256" key="1">
    <source>
        <dbReference type="SAM" id="MobiDB-lite"/>
    </source>
</evidence>
<name>A0AAE1L6Z3_9NEOP</name>
<feature type="compositionally biased region" description="Basic and acidic residues" evidence="1">
    <location>
        <begin position="119"/>
        <end position="128"/>
    </location>
</feature>
<evidence type="ECO:0000313" key="2">
    <source>
        <dbReference type="EMBL" id="KAK3908778.1"/>
    </source>
</evidence>
<reference evidence="2" key="1">
    <citation type="submission" date="2021-07" db="EMBL/GenBank/DDBJ databases">
        <authorList>
            <person name="Catto M.A."/>
            <person name="Jacobson A."/>
            <person name="Kennedy G."/>
            <person name="Labadie P."/>
            <person name="Hunt B.G."/>
            <person name="Srinivasan R."/>
        </authorList>
    </citation>
    <scope>NUCLEOTIDE SEQUENCE</scope>
    <source>
        <strain evidence="2">PL_HMW_Pooled</strain>
        <tissue evidence="2">Head</tissue>
    </source>
</reference>
<organism evidence="2 3">
    <name type="scientific">Frankliniella fusca</name>
    <dbReference type="NCBI Taxonomy" id="407009"/>
    <lineage>
        <taxon>Eukaryota</taxon>
        <taxon>Metazoa</taxon>
        <taxon>Ecdysozoa</taxon>
        <taxon>Arthropoda</taxon>
        <taxon>Hexapoda</taxon>
        <taxon>Insecta</taxon>
        <taxon>Pterygota</taxon>
        <taxon>Neoptera</taxon>
        <taxon>Paraneoptera</taxon>
        <taxon>Thysanoptera</taxon>
        <taxon>Terebrantia</taxon>
        <taxon>Thripoidea</taxon>
        <taxon>Thripidae</taxon>
        <taxon>Frankliniella</taxon>
    </lineage>
</organism>
<proteinExistence type="predicted"/>
<feature type="compositionally biased region" description="Basic and acidic residues" evidence="1">
    <location>
        <begin position="707"/>
        <end position="716"/>
    </location>
</feature>
<gene>
    <name evidence="2" type="ORF">KUF71_003420</name>
</gene>
<dbReference type="PANTHER" id="PTHR33053">
    <property type="entry name" value="PROTEIN, PUTATIVE-RELATED"/>
    <property type="match status" value="1"/>
</dbReference>
<feature type="compositionally biased region" description="Low complexity" evidence="1">
    <location>
        <begin position="57"/>
        <end position="72"/>
    </location>
</feature>
<protein>
    <submittedName>
        <fullName evidence="2">Halomucin</fullName>
    </submittedName>
</protein>
<feature type="region of interest" description="Disordered" evidence="1">
    <location>
        <begin position="44"/>
        <end position="137"/>
    </location>
</feature>